<comment type="similarity">
    <text evidence="1">Belongs to the PPR family. P subfamily.</text>
</comment>
<reference evidence="5" key="1">
    <citation type="submission" date="2015-12" db="EMBL/GenBank/DDBJ databases">
        <title>Update maize B73 reference genome by single molecule sequencing technologies.</title>
        <authorList>
            <consortium name="Maize Genome Sequencing Project"/>
            <person name="Ware D."/>
        </authorList>
    </citation>
    <scope>NUCLEOTIDE SEQUENCE</scope>
    <source>
        <tissue evidence="5">Seedling</tissue>
    </source>
</reference>
<dbReference type="NCBIfam" id="TIGR00756">
    <property type="entry name" value="PPR"/>
    <property type="match status" value="2"/>
</dbReference>
<gene>
    <name evidence="5" type="ORF">ZEAMMB73_Zm00001d047281</name>
</gene>
<name>A0A1D6P899_MAIZE</name>
<evidence type="ECO:0000313" key="5">
    <source>
        <dbReference type="EMBL" id="AQL06051.1"/>
    </source>
</evidence>
<protein>
    <submittedName>
        <fullName evidence="5">Pentatricopeptide repeat-containing protein</fullName>
    </submittedName>
</protein>
<evidence type="ECO:0000256" key="3">
    <source>
        <dbReference type="ARBA" id="ARBA00022946"/>
    </source>
</evidence>
<evidence type="ECO:0000256" key="4">
    <source>
        <dbReference type="PROSITE-ProRule" id="PRU00708"/>
    </source>
</evidence>
<dbReference type="InterPro" id="IPR002885">
    <property type="entry name" value="PPR_rpt"/>
</dbReference>
<dbReference type="PANTHER" id="PTHR47447:SF28">
    <property type="entry name" value="PENTACOTRIPEPTIDE-REPEAT REGION OF PRORP DOMAIN-CONTAINING PROTEIN"/>
    <property type="match status" value="1"/>
</dbReference>
<keyword evidence="2" id="KW-0677">Repeat</keyword>
<sequence>MRAHGRPVSHPQLTLPVRLHTTACRPLRALHALRRFRHEFDVQPQVHACNRVLGALAAAGHVEDALKLFDEMSEGGVQPIPVTFAIMVRALAHAGMVDRLLEMIGRMQNEVCRLMLQHHDEGKLDTKSKSPEKVINVVYEMIEVGCSMEEIVYSAIIYGFYKYASSTEAKQNFEIDEESEEYLELHPQAATKDPRLTEEHFYSLSEDDPFAIN</sequence>
<dbReference type="SMR" id="A0A1D6P899"/>
<evidence type="ECO:0000256" key="1">
    <source>
        <dbReference type="ARBA" id="ARBA00007626"/>
    </source>
</evidence>
<dbReference type="ExpressionAtlas" id="A0A1D6P899">
    <property type="expression patterns" value="baseline and differential"/>
</dbReference>
<dbReference type="AlphaFoldDB" id="A0A1D6P899"/>
<organism evidence="5">
    <name type="scientific">Zea mays</name>
    <name type="common">Maize</name>
    <dbReference type="NCBI Taxonomy" id="4577"/>
    <lineage>
        <taxon>Eukaryota</taxon>
        <taxon>Viridiplantae</taxon>
        <taxon>Streptophyta</taxon>
        <taxon>Embryophyta</taxon>
        <taxon>Tracheophyta</taxon>
        <taxon>Spermatophyta</taxon>
        <taxon>Magnoliopsida</taxon>
        <taxon>Liliopsida</taxon>
        <taxon>Poales</taxon>
        <taxon>Poaceae</taxon>
        <taxon>PACMAD clade</taxon>
        <taxon>Panicoideae</taxon>
        <taxon>Andropogonodae</taxon>
        <taxon>Andropogoneae</taxon>
        <taxon>Tripsacinae</taxon>
        <taxon>Zea</taxon>
    </lineage>
</organism>
<dbReference type="Pfam" id="PF13041">
    <property type="entry name" value="PPR_2"/>
    <property type="match status" value="1"/>
</dbReference>
<accession>A0A1D6P899</accession>
<feature type="repeat" description="PPR" evidence="4">
    <location>
        <begin position="45"/>
        <end position="79"/>
    </location>
</feature>
<dbReference type="PANTHER" id="PTHR47447">
    <property type="entry name" value="OS03G0856100 PROTEIN"/>
    <property type="match status" value="1"/>
</dbReference>
<dbReference type="PROSITE" id="PS51375">
    <property type="entry name" value="PPR"/>
    <property type="match status" value="1"/>
</dbReference>
<dbReference type="InterPro" id="IPR011990">
    <property type="entry name" value="TPR-like_helical_dom_sf"/>
</dbReference>
<proteinExistence type="inferred from homology"/>
<dbReference type="EMBL" id="CM000785">
    <property type="protein sequence ID" value="AQL06051.1"/>
    <property type="molecule type" value="Genomic_DNA"/>
</dbReference>
<dbReference type="Gene3D" id="1.25.40.10">
    <property type="entry name" value="Tetratricopeptide repeat domain"/>
    <property type="match status" value="1"/>
</dbReference>
<keyword evidence="3" id="KW-0809">Transit peptide</keyword>
<dbReference type="InParanoid" id="A0A1D6P899"/>
<evidence type="ECO:0000256" key="2">
    <source>
        <dbReference type="ARBA" id="ARBA00022737"/>
    </source>
</evidence>